<dbReference type="SMART" id="SM00228">
    <property type="entry name" value="PDZ"/>
    <property type="match status" value="1"/>
</dbReference>
<dbReference type="Pfam" id="PF13365">
    <property type="entry name" value="Trypsin_2"/>
    <property type="match status" value="1"/>
</dbReference>
<sequence>MRAVRRALLVAGLLSLATLGYVTGRVTAQRALVTPDEINTVEVTRDAIKAVVKIDVRIPKAQLQPGEPPTDTGSGFFYKPNLIITNYHVVQFQEGITVTLHDGRRVAAKLEGIDPGVDVAILRVSGVTAPKAVSFGSSARLIPGQRLIAIGAPFTYQNFISTGVFSTAISGLPRADNLGLEIGQYLLTDASIQSGNSGGPIFNSRGEVVGVADANVATNNFLPGAIGVIIPSDVVRQSVQDLERVGVPQRGTLGVTFVDLGDIDPAFRRGLGLTSSEGALVDEVPAGSTGAQAGLRGSVRNANGQLVTLGDVIVAVDGQRVKSSYDVYRLVAAKRAGQSVTLRVWRNRKEVNIKATLLRRTL</sequence>
<dbReference type="PANTHER" id="PTHR43343:SF3">
    <property type="entry name" value="PROTEASE DO-LIKE 8, CHLOROPLASTIC"/>
    <property type="match status" value="1"/>
</dbReference>
<dbReference type="Pfam" id="PF13180">
    <property type="entry name" value="PDZ_2"/>
    <property type="match status" value="1"/>
</dbReference>
<dbReference type="InterPro" id="IPR036034">
    <property type="entry name" value="PDZ_sf"/>
</dbReference>
<dbReference type="SUPFAM" id="SSF50156">
    <property type="entry name" value="PDZ domain-like"/>
    <property type="match status" value="1"/>
</dbReference>
<dbReference type="PRINTS" id="PR00834">
    <property type="entry name" value="PROTEASES2C"/>
</dbReference>
<dbReference type="InterPro" id="IPR051201">
    <property type="entry name" value="Chloro_Bact_Ser_Proteases"/>
</dbReference>
<dbReference type="InterPro" id="IPR001478">
    <property type="entry name" value="PDZ"/>
</dbReference>
<evidence type="ECO:0000256" key="2">
    <source>
        <dbReference type="ARBA" id="ARBA00022801"/>
    </source>
</evidence>
<evidence type="ECO:0000313" key="4">
    <source>
        <dbReference type="EMBL" id="PYE48954.1"/>
    </source>
</evidence>
<dbReference type="Gene3D" id="2.30.42.10">
    <property type="match status" value="1"/>
</dbReference>
<keyword evidence="2" id="KW-0378">Hydrolase</keyword>
<name>A0A318RZD3_9DEIO</name>
<dbReference type="SUPFAM" id="SSF50494">
    <property type="entry name" value="Trypsin-like serine proteases"/>
    <property type="match status" value="1"/>
</dbReference>
<comment type="caution">
    <text evidence="4">The sequence shown here is derived from an EMBL/GenBank/DDBJ whole genome shotgun (WGS) entry which is preliminary data.</text>
</comment>
<dbReference type="PROSITE" id="PS50106">
    <property type="entry name" value="PDZ"/>
    <property type="match status" value="1"/>
</dbReference>
<accession>A0A318RZD3</accession>
<feature type="domain" description="PDZ" evidence="3">
    <location>
        <begin position="257"/>
        <end position="348"/>
    </location>
</feature>
<dbReference type="GO" id="GO:0006508">
    <property type="term" value="P:proteolysis"/>
    <property type="evidence" value="ECO:0007669"/>
    <property type="project" value="UniProtKB-KW"/>
</dbReference>
<evidence type="ECO:0000259" key="3">
    <source>
        <dbReference type="PROSITE" id="PS50106"/>
    </source>
</evidence>
<dbReference type="EMBL" id="QJSX01000026">
    <property type="protein sequence ID" value="PYE48954.1"/>
    <property type="molecule type" value="Genomic_DNA"/>
</dbReference>
<keyword evidence="5" id="KW-1185">Reference proteome</keyword>
<dbReference type="GO" id="GO:0004252">
    <property type="term" value="F:serine-type endopeptidase activity"/>
    <property type="evidence" value="ECO:0007669"/>
    <property type="project" value="InterPro"/>
</dbReference>
<evidence type="ECO:0000256" key="1">
    <source>
        <dbReference type="ARBA" id="ARBA00022670"/>
    </source>
</evidence>
<dbReference type="Gene3D" id="2.40.10.120">
    <property type="match status" value="1"/>
</dbReference>
<reference evidence="4 5" key="1">
    <citation type="submission" date="2018-06" db="EMBL/GenBank/DDBJ databases">
        <title>Genomic Encyclopedia of Type Strains, Phase IV (KMG-IV): sequencing the most valuable type-strain genomes for metagenomic binning, comparative biology and taxonomic classification.</title>
        <authorList>
            <person name="Goeker M."/>
        </authorList>
    </citation>
    <scope>NUCLEOTIDE SEQUENCE [LARGE SCALE GENOMIC DNA]</scope>
    <source>
        <strain evidence="4 5">DSM 18048</strain>
    </source>
</reference>
<dbReference type="InterPro" id="IPR009003">
    <property type="entry name" value="Peptidase_S1_PA"/>
</dbReference>
<proteinExistence type="predicted"/>
<dbReference type="RefSeq" id="WP_110888799.1">
    <property type="nucleotide sequence ID" value="NZ_QJSX01000026.1"/>
</dbReference>
<gene>
    <name evidence="4" type="ORF">DES52_12620</name>
</gene>
<dbReference type="Proteomes" id="UP000248326">
    <property type="component" value="Unassembled WGS sequence"/>
</dbReference>
<evidence type="ECO:0000313" key="5">
    <source>
        <dbReference type="Proteomes" id="UP000248326"/>
    </source>
</evidence>
<dbReference type="AlphaFoldDB" id="A0A318RZD3"/>
<keyword evidence="1 4" id="KW-0645">Protease</keyword>
<dbReference type="OrthoDB" id="9766361at2"/>
<dbReference type="InterPro" id="IPR001940">
    <property type="entry name" value="Peptidase_S1C"/>
</dbReference>
<organism evidence="4 5">
    <name type="scientific">Deinococcus yavapaiensis KR-236</name>
    <dbReference type="NCBI Taxonomy" id="694435"/>
    <lineage>
        <taxon>Bacteria</taxon>
        <taxon>Thermotogati</taxon>
        <taxon>Deinococcota</taxon>
        <taxon>Deinococci</taxon>
        <taxon>Deinococcales</taxon>
        <taxon>Deinococcaceae</taxon>
        <taxon>Deinococcus</taxon>
    </lineage>
</organism>
<dbReference type="PANTHER" id="PTHR43343">
    <property type="entry name" value="PEPTIDASE S12"/>
    <property type="match status" value="1"/>
</dbReference>
<protein>
    <submittedName>
        <fullName evidence="4">S1-C subfamily serine protease</fullName>
    </submittedName>
</protein>